<evidence type="ECO:0000256" key="8">
    <source>
        <dbReference type="SAM" id="Phobius"/>
    </source>
</evidence>
<feature type="transmembrane region" description="Helical" evidence="8">
    <location>
        <begin position="168"/>
        <end position="189"/>
    </location>
</feature>
<organism evidence="11 12">
    <name type="scientific">Vibrio diabolicus</name>
    <dbReference type="NCBI Taxonomy" id="50719"/>
    <lineage>
        <taxon>Bacteria</taxon>
        <taxon>Pseudomonadati</taxon>
        <taxon>Pseudomonadota</taxon>
        <taxon>Gammaproteobacteria</taxon>
        <taxon>Vibrionales</taxon>
        <taxon>Vibrionaceae</taxon>
        <taxon>Vibrio</taxon>
        <taxon>Vibrio diabolicus subgroup</taxon>
    </lineage>
</organism>
<protein>
    <submittedName>
        <fullName evidence="11">PTS sugar transporter subunit IIC/EAL domain-containing protein</fullName>
    </submittedName>
</protein>
<dbReference type="GO" id="GO:0005886">
    <property type="term" value="C:plasma membrane"/>
    <property type="evidence" value="ECO:0007669"/>
    <property type="project" value="UniProtKB-SubCell"/>
</dbReference>
<keyword evidence="6 8" id="KW-1133">Transmembrane helix</keyword>
<evidence type="ECO:0000256" key="2">
    <source>
        <dbReference type="ARBA" id="ARBA00022448"/>
    </source>
</evidence>
<feature type="transmembrane region" description="Helical" evidence="8">
    <location>
        <begin position="98"/>
        <end position="116"/>
    </location>
</feature>
<feature type="transmembrane region" description="Helical" evidence="8">
    <location>
        <begin position="68"/>
        <end position="92"/>
    </location>
</feature>
<feature type="transmembrane region" description="Helical" evidence="8">
    <location>
        <begin position="33"/>
        <end position="56"/>
    </location>
</feature>
<keyword evidence="7 8" id="KW-0472">Membrane</keyword>
<feature type="domain" description="EAL" evidence="9">
    <location>
        <begin position="434"/>
        <end position="681"/>
    </location>
</feature>
<dbReference type="CDD" id="cd01948">
    <property type="entry name" value="EAL"/>
    <property type="match status" value="1"/>
</dbReference>
<evidence type="ECO:0000256" key="4">
    <source>
        <dbReference type="ARBA" id="ARBA00022597"/>
    </source>
</evidence>
<dbReference type="EMBL" id="CP069197">
    <property type="protein sequence ID" value="QRG85860.1"/>
    <property type="molecule type" value="Genomic_DNA"/>
</dbReference>
<dbReference type="PROSITE" id="PS51105">
    <property type="entry name" value="PTS_EIIC_TYPE_3"/>
    <property type="match status" value="1"/>
</dbReference>
<evidence type="ECO:0000256" key="6">
    <source>
        <dbReference type="ARBA" id="ARBA00022989"/>
    </source>
</evidence>
<dbReference type="GO" id="GO:0009401">
    <property type="term" value="P:phosphoenolpyruvate-dependent sugar phosphotransferase system"/>
    <property type="evidence" value="ECO:0007669"/>
    <property type="project" value="InterPro"/>
</dbReference>
<feature type="transmembrane region" description="Helical" evidence="8">
    <location>
        <begin position="209"/>
        <end position="226"/>
    </location>
</feature>
<evidence type="ECO:0000256" key="1">
    <source>
        <dbReference type="ARBA" id="ARBA00004651"/>
    </source>
</evidence>
<evidence type="ECO:0000256" key="3">
    <source>
        <dbReference type="ARBA" id="ARBA00022475"/>
    </source>
</evidence>
<dbReference type="InterPro" id="IPR001633">
    <property type="entry name" value="EAL_dom"/>
</dbReference>
<dbReference type="SUPFAM" id="SSF141868">
    <property type="entry name" value="EAL domain-like"/>
    <property type="match status" value="1"/>
</dbReference>
<dbReference type="AlphaFoldDB" id="A0AA92M034"/>
<proteinExistence type="predicted"/>
<dbReference type="InterPro" id="IPR050706">
    <property type="entry name" value="Cyclic-di-GMP_PDE-like"/>
</dbReference>
<comment type="subcellular location">
    <subcellularLocation>
        <location evidence="1">Cell membrane</location>
        <topology evidence="1">Multi-pass membrane protein</topology>
    </subcellularLocation>
</comment>
<reference evidence="11 12" key="1">
    <citation type="submission" date="2021-01" db="EMBL/GenBank/DDBJ databases">
        <title>Characterization of a novel blaVMB-2- harboring plasmid in Vibrio diabolicus.</title>
        <authorList>
            <person name="Liu M."/>
        </authorList>
    </citation>
    <scope>NUCLEOTIDE SEQUENCE [LARGE SCALE GENOMIC DNA]</scope>
    <source>
        <strain evidence="11 12">SLV18</strain>
    </source>
</reference>
<dbReference type="RefSeq" id="WP_203347893.1">
    <property type="nucleotide sequence ID" value="NZ_CP069197.1"/>
</dbReference>
<evidence type="ECO:0000256" key="7">
    <source>
        <dbReference type="ARBA" id="ARBA00023136"/>
    </source>
</evidence>
<evidence type="ECO:0000259" key="10">
    <source>
        <dbReference type="PROSITE" id="PS51105"/>
    </source>
</evidence>
<dbReference type="GO" id="GO:0071111">
    <property type="term" value="F:cyclic-guanylate-specific phosphodiesterase activity"/>
    <property type="evidence" value="ECO:0007669"/>
    <property type="project" value="InterPro"/>
</dbReference>
<keyword evidence="5 8" id="KW-0812">Transmembrane</keyword>
<dbReference type="PROSITE" id="PS50883">
    <property type="entry name" value="EAL"/>
    <property type="match status" value="1"/>
</dbReference>
<evidence type="ECO:0000256" key="5">
    <source>
        <dbReference type="ARBA" id="ARBA00022692"/>
    </source>
</evidence>
<name>A0AA92M034_9VIBR</name>
<evidence type="ECO:0000259" key="9">
    <source>
        <dbReference type="PROSITE" id="PS50883"/>
    </source>
</evidence>
<keyword evidence="2" id="KW-0813">Transport</keyword>
<keyword evidence="4 11" id="KW-0762">Sugar transport</keyword>
<feature type="transmembrane region" description="Helical" evidence="8">
    <location>
        <begin position="292"/>
        <end position="314"/>
    </location>
</feature>
<sequence length="681" mass="75825">MHTRRERVFDPFHRLTVFTDKWRLGSKSYLTDLASIALLLLPLTLSNALAIFLGHASRILGVSEVSQLLFHLSDILINLYPTAFCIVAGYYLSHKVNVSSAIIIIYSLVMFYLISIENDSLSSNYMLPNNPLLALFSATVSYVYCKSFRIELLDPQAMDFSSRLFKDVLHFFVFVLFAVSLSHVTAAVIDAFTTTVAGLNFDPLTFTGGLFYQSILSLLGAAGINGHNMLFAIKQQIYAATEANMAAWQTGEASLNVISQGFYDAFLSMGGSGNSISLLLCLLLFAKERNHILLALAAAPLVMFNINEVLLFGLPIIFNPILVVPFVLVPLVSFIITYCAIASGLIAPVENIVNWMTPPLLSGYVAMGHQVQGAILQLVVIAIGVLIYRPFYLAYAGKYVGQFGVSNTYNGLEQSLFKSLLSSVKDANTSSISKSSAQKRLTSILREGELVMFYQKQHSTKDAEQYSYEALIRYKDEDGNLLSPTFIEDFHRLDAMPLLDKLVLEKVLSDMKEMGLSDQRRVAINVSVATIQQVDFVQHLQGRLVYFGIPAEWLEIEITEEAVLDNEVSLTNTMKALQSMGVRITMDDFGTGYASFPHLFKYPFNKIKLDRSLLLDANDHRGRQLYRLVAKLGHIANCEVVAEGVETQSDYDFVRSSGIDKVQGFYLARPVPLDEIIHRRA</sequence>
<dbReference type="InterPro" id="IPR035919">
    <property type="entry name" value="EAL_sf"/>
</dbReference>
<dbReference type="PANTHER" id="PTHR33121">
    <property type="entry name" value="CYCLIC DI-GMP PHOSPHODIESTERASE PDEF"/>
    <property type="match status" value="1"/>
</dbReference>
<keyword evidence="3" id="KW-1003">Cell membrane</keyword>
<dbReference type="SMART" id="SM00052">
    <property type="entry name" value="EAL"/>
    <property type="match status" value="1"/>
</dbReference>
<dbReference type="Pfam" id="PF02378">
    <property type="entry name" value="PTS_EIIC"/>
    <property type="match status" value="1"/>
</dbReference>
<dbReference type="Proteomes" id="UP000596337">
    <property type="component" value="Chromosome 2"/>
</dbReference>
<dbReference type="Pfam" id="PF00563">
    <property type="entry name" value="EAL"/>
    <property type="match status" value="1"/>
</dbReference>
<dbReference type="PANTHER" id="PTHR33121:SF70">
    <property type="entry name" value="SIGNALING PROTEIN YKOW"/>
    <property type="match status" value="1"/>
</dbReference>
<dbReference type="GO" id="GO:0008982">
    <property type="term" value="F:protein-N(PI)-phosphohistidine-sugar phosphotransferase activity"/>
    <property type="evidence" value="ECO:0007669"/>
    <property type="project" value="InterPro"/>
</dbReference>
<evidence type="ECO:0000313" key="11">
    <source>
        <dbReference type="EMBL" id="QRG85860.1"/>
    </source>
</evidence>
<feature type="domain" description="PTS EIIC type-3" evidence="10">
    <location>
        <begin position="5"/>
        <end position="391"/>
    </location>
</feature>
<feature type="transmembrane region" description="Helical" evidence="8">
    <location>
        <begin position="321"/>
        <end position="347"/>
    </location>
</feature>
<dbReference type="Gene3D" id="3.20.20.450">
    <property type="entry name" value="EAL domain"/>
    <property type="match status" value="1"/>
</dbReference>
<accession>A0AA92M034</accession>
<dbReference type="InterPro" id="IPR003352">
    <property type="entry name" value="PTS_EIIC"/>
</dbReference>
<feature type="transmembrane region" description="Helical" evidence="8">
    <location>
        <begin position="367"/>
        <end position="388"/>
    </location>
</feature>
<gene>
    <name evidence="11" type="ORF">JOS67_19735</name>
</gene>
<dbReference type="InterPro" id="IPR004501">
    <property type="entry name" value="PTS_EIIC_3"/>
</dbReference>
<evidence type="ECO:0000313" key="12">
    <source>
        <dbReference type="Proteomes" id="UP000596337"/>
    </source>
</evidence>